<dbReference type="Pfam" id="PF02449">
    <property type="entry name" value="Glyco_hydro_42"/>
    <property type="match status" value="1"/>
</dbReference>
<gene>
    <name evidence="11" type="ORF">V6984_03485</name>
</gene>
<dbReference type="Pfam" id="PF08532">
    <property type="entry name" value="Glyco_hydro_42M"/>
    <property type="match status" value="1"/>
</dbReference>
<protein>
    <recommendedName>
        <fullName evidence="3 8">Beta-galactosidase</fullName>
        <shortName evidence="8">Beta-gal</shortName>
        <ecNumber evidence="3 8">3.2.1.23</ecNumber>
    </recommendedName>
</protein>
<keyword evidence="12" id="KW-1185">Reference proteome</keyword>
<dbReference type="InterPro" id="IPR013738">
    <property type="entry name" value="Beta_galactosidase_Trimer"/>
</dbReference>
<evidence type="ECO:0000256" key="6">
    <source>
        <dbReference type="ARBA" id="ARBA00022833"/>
    </source>
</evidence>
<evidence type="ECO:0000256" key="5">
    <source>
        <dbReference type="ARBA" id="ARBA00022801"/>
    </source>
</evidence>
<dbReference type="PANTHER" id="PTHR36447">
    <property type="entry name" value="BETA-GALACTOSIDASE GANA"/>
    <property type="match status" value="1"/>
</dbReference>
<dbReference type="Proteomes" id="UP001451571">
    <property type="component" value="Chromosome"/>
</dbReference>
<dbReference type="PANTHER" id="PTHR36447:SF2">
    <property type="entry name" value="BETA-GALACTOSIDASE YESZ"/>
    <property type="match status" value="1"/>
</dbReference>
<reference evidence="11 12" key="1">
    <citation type="submission" date="2024-02" db="EMBL/GenBank/DDBJ databases">
        <title>Bacterial strain from lacustrine sediment.</title>
        <authorList>
            <person name="Petit C."/>
            <person name="Fadhlaoui K."/>
        </authorList>
    </citation>
    <scope>NUCLEOTIDE SEQUENCE [LARGE SCALE GENOMIC DNA]</scope>
    <source>
        <strain evidence="11 12">IPX-CK</strain>
    </source>
</reference>
<keyword evidence="5 8" id="KW-0378">Hydrolase</keyword>
<keyword evidence="4" id="KW-0479">Metal-binding</keyword>
<evidence type="ECO:0000259" key="10">
    <source>
        <dbReference type="Pfam" id="PF08532"/>
    </source>
</evidence>
<feature type="domain" description="Beta-galactosidase trimerisation" evidence="10">
    <location>
        <begin position="389"/>
        <end position="596"/>
    </location>
</feature>
<dbReference type="RefSeq" id="WP_342758418.1">
    <property type="nucleotide sequence ID" value="NZ_CP146256.1"/>
</dbReference>
<dbReference type="EMBL" id="CP146256">
    <property type="protein sequence ID" value="XAH74840.1"/>
    <property type="molecule type" value="Genomic_DNA"/>
</dbReference>
<evidence type="ECO:0000256" key="3">
    <source>
        <dbReference type="ARBA" id="ARBA00012756"/>
    </source>
</evidence>
<dbReference type="InterPro" id="IPR003476">
    <property type="entry name" value="Glyco_hydro_42"/>
</dbReference>
<dbReference type="InterPro" id="IPR013529">
    <property type="entry name" value="Glyco_hydro_42_N"/>
</dbReference>
<dbReference type="PIRSF" id="PIRSF001084">
    <property type="entry name" value="B-galactosidase"/>
    <property type="match status" value="1"/>
</dbReference>
<dbReference type="Gene3D" id="3.20.20.80">
    <property type="entry name" value="Glycosidases"/>
    <property type="match status" value="1"/>
</dbReference>
<keyword evidence="7 8" id="KW-0326">Glycosidase</keyword>
<dbReference type="SUPFAM" id="SSF51445">
    <property type="entry name" value="(Trans)glycosidases"/>
    <property type="match status" value="1"/>
</dbReference>
<comment type="catalytic activity">
    <reaction evidence="1 8">
        <text>Hydrolysis of terminal non-reducing beta-D-galactose residues in beta-D-galactosides.</text>
        <dbReference type="EC" id="3.2.1.23"/>
    </reaction>
</comment>
<comment type="similarity">
    <text evidence="2 8">Belongs to the glycosyl hydrolase 42 family.</text>
</comment>
<dbReference type="EC" id="3.2.1.23" evidence="3 8"/>
<evidence type="ECO:0000256" key="4">
    <source>
        <dbReference type="ARBA" id="ARBA00022723"/>
    </source>
</evidence>
<proteinExistence type="inferred from homology"/>
<dbReference type="GO" id="GO:0004565">
    <property type="term" value="F:beta-galactosidase activity"/>
    <property type="evidence" value="ECO:0007669"/>
    <property type="project" value="UniProtKB-EC"/>
</dbReference>
<dbReference type="SUPFAM" id="SSF52317">
    <property type="entry name" value="Class I glutamine amidotransferase-like"/>
    <property type="match status" value="1"/>
</dbReference>
<dbReference type="CDD" id="cd03143">
    <property type="entry name" value="A4_beta-galactosidase_middle_domain"/>
    <property type="match status" value="1"/>
</dbReference>
<evidence type="ECO:0000256" key="7">
    <source>
        <dbReference type="ARBA" id="ARBA00023295"/>
    </source>
</evidence>
<keyword evidence="6" id="KW-0862">Zinc</keyword>
<evidence type="ECO:0000256" key="1">
    <source>
        <dbReference type="ARBA" id="ARBA00001412"/>
    </source>
</evidence>
<evidence type="ECO:0000256" key="2">
    <source>
        <dbReference type="ARBA" id="ARBA00005940"/>
    </source>
</evidence>
<dbReference type="Gene3D" id="3.40.50.880">
    <property type="match status" value="1"/>
</dbReference>
<organism evidence="11 12">
    <name type="scientific">Kineothrix sedimenti</name>
    <dbReference type="NCBI Taxonomy" id="3123317"/>
    <lineage>
        <taxon>Bacteria</taxon>
        <taxon>Bacillati</taxon>
        <taxon>Bacillota</taxon>
        <taxon>Clostridia</taxon>
        <taxon>Lachnospirales</taxon>
        <taxon>Lachnospiraceae</taxon>
        <taxon>Kineothrix</taxon>
    </lineage>
</organism>
<dbReference type="InterPro" id="IPR017853">
    <property type="entry name" value="GH"/>
</dbReference>
<accession>A0ABZ3EZI4</accession>
<evidence type="ECO:0000313" key="11">
    <source>
        <dbReference type="EMBL" id="XAH74840.1"/>
    </source>
</evidence>
<name>A0ABZ3EZI4_9FIRM</name>
<sequence>MDRFLFGAAYYDEYMPVERLEEDMRLMREAGINVIRIAESTWATQEPVSGEFDFSHVERVLEAAGRYDISVIVGTPTYAIPPWLASQNPEILAVTERGKEKYGARQNMDITSPAYRYYAERIIRKLMECVQRYSNVIGFQLDNETKHYHTSGPNVQRLFVRYLKKTFGDVEEMNREFGFSYWSNRVDAWENVPDPTGSINGSFRAEFEKFRRQLVTEFLEWQSGIVREYIRQGQFITHNLDFEWRNYTYGVQAEADHKKAVQCLDIAGCDIYHLTQSKLTGKEIAFGGDLVRSLKRRSYFVLETQAQGHVNWTPYDGQLRLHAFSHIASGAAALMYWHWHSIHNSFETYWKGILSHDLKPNRIYREISGIGADMARIGPSLINLKKKNRAALLVSNESLTGLREFPLPGGETTYNDVVRRYYDALYELNVECDILFPEDAEYFEQYELLVVPVLYSAPTKLLTALSDFAERGGHLVAAFRSGFANEFLTVRHEGQPAVLQKCLGIRYDEFTQPDDVWLADQVYAAAAKECSATVFMELVETEGADVLAHYDHPFWGRYAAVTEHAFGKGMATYVACLTTPAYTKEILKRVLEQTGIWGIEQQAAFPVIIRNGVNETGRKVHFYLNYSEKEIRQPYLHGDGKELLKEESVKNGQTLVLEAWGIRIVVESEA</sequence>
<evidence type="ECO:0000256" key="8">
    <source>
        <dbReference type="PIRNR" id="PIRNR001084"/>
    </source>
</evidence>
<feature type="domain" description="Glycoside hydrolase family 42 N-terminal" evidence="9">
    <location>
        <begin position="10"/>
        <end position="376"/>
    </location>
</feature>
<evidence type="ECO:0000259" key="9">
    <source>
        <dbReference type="Pfam" id="PF02449"/>
    </source>
</evidence>
<evidence type="ECO:0000313" key="12">
    <source>
        <dbReference type="Proteomes" id="UP001451571"/>
    </source>
</evidence>
<dbReference type="InterPro" id="IPR029062">
    <property type="entry name" value="Class_I_gatase-like"/>
</dbReference>